<accession>H5T7I3</accession>
<keyword evidence="2" id="KW-1185">Reference proteome</keyword>
<dbReference type="Proteomes" id="UP000053586">
    <property type="component" value="Unassembled WGS sequence"/>
</dbReference>
<sequence length="42" mass="4320">MNKQTRRKLILIGLCLAALAAAGVVTAVQISIDSPASLPSDI</sequence>
<dbReference type="EMBL" id="BAET01000002">
    <property type="protein sequence ID" value="GAB54260.1"/>
    <property type="molecule type" value="Genomic_DNA"/>
</dbReference>
<reference evidence="1 2" key="1">
    <citation type="journal article" date="2012" name="J. Bacteriol.">
        <title>Genome sequence of proteorhodopsin-containing sea ice bacterium Glaciecola punicea ACAM 611T.</title>
        <authorList>
            <person name="Qin Q.-L."/>
            <person name="Xie B.-B."/>
            <person name="Shu Y.-L."/>
            <person name="Rong J.-C."/>
            <person name="Zhao D.-L."/>
            <person name="Zhang X.-Y."/>
            <person name="Chen X.-L."/>
            <person name="Zhou B.-C."/>
            <person name="Zhanga Y.-Z."/>
        </authorList>
    </citation>
    <scope>NUCLEOTIDE SEQUENCE [LARGE SCALE GENOMIC DNA]</scope>
    <source>
        <strain evidence="1 2">ACAM 611</strain>
    </source>
</reference>
<dbReference type="AlphaFoldDB" id="H5T7I3"/>
<gene>
    <name evidence="1" type="ORF">GPUN_0106</name>
</gene>
<evidence type="ECO:0000313" key="1">
    <source>
        <dbReference type="EMBL" id="GAB54260.1"/>
    </source>
</evidence>
<name>H5T7I3_9ALTE</name>
<protein>
    <submittedName>
        <fullName evidence="1">Uncharacterized protein</fullName>
    </submittedName>
</protein>
<proteinExistence type="predicted"/>
<evidence type="ECO:0000313" key="2">
    <source>
        <dbReference type="Proteomes" id="UP000053586"/>
    </source>
</evidence>
<comment type="caution">
    <text evidence="1">The sequence shown here is derived from an EMBL/GenBank/DDBJ whole genome shotgun (WGS) entry which is preliminary data.</text>
</comment>
<organism evidence="1 2">
    <name type="scientific">Glaciecola punicea ACAM 611</name>
    <dbReference type="NCBI Taxonomy" id="1121923"/>
    <lineage>
        <taxon>Bacteria</taxon>
        <taxon>Pseudomonadati</taxon>
        <taxon>Pseudomonadota</taxon>
        <taxon>Gammaproteobacteria</taxon>
        <taxon>Alteromonadales</taxon>
        <taxon>Alteromonadaceae</taxon>
        <taxon>Glaciecola</taxon>
    </lineage>
</organism>
<dbReference type="RefSeq" id="WP_006002310.1">
    <property type="nucleotide sequence ID" value="NZ_BAET01000002.1"/>
</dbReference>
<reference evidence="1 2" key="2">
    <citation type="journal article" date="2017" name="Antonie Van Leeuwenhoek">
        <title>Rhizobium rhizosphaerae sp. nov., a novel species isolated from rice rhizosphere.</title>
        <authorList>
            <person name="Zhao J.J."/>
            <person name="Zhang J."/>
            <person name="Zhang R.J."/>
            <person name="Zhang C.W."/>
            <person name="Yin H.Q."/>
            <person name="Zhang X.X."/>
        </authorList>
    </citation>
    <scope>NUCLEOTIDE SEQUENCE [LARGE SCALE GENOMIC DNA]</scope>
    <source>
        <strain evidence="1 2">ACAM 611</strain>
    </source>
</reference>